<dbReference type="Proteomes" id="UP000479190">
    <property type="component" value="Unassembled WGS sequence"/>
</dbReference>
<sequence length="414" mass="46379">MMNNAVPAPLKSPTESSSKATTATTTTAKVKLPVGVPPIPRLIEQPKEDIERRPAGKADSEAQVDPGFADPNRDNANANRDIRKAIHQLEAMKKLRHEAVGHDPENGWYRVVKVGQQEVGEMRQEKSGNEKKNCTIAGSIVYSSSPIGWVSVITFVFFCYLHPIMGKLGFNFDEKRAAAEAARVPAGDQPTAASPQKTIQNVESGVVITSKEQNEQNEYLEVSDLLLAIEQRNRVIRNWPRTWRSWMNTHAGSKLCKDNTTVSCDDVSKSLDKIGHRGRCQKMLPRTDDRNNIARPSQNPARGGQSADAGAQHEIRLAPEELRGPQEHRGRAQVLPEKVRGRARRTDQAVRRLEGAAETDENHDDDQTPEDDHDPGAEPLVFRHAAAQKDQRHRQRDRERRSRGRARSQRRLLK</sequence>
<feature type="compositionally biased region" description="Acidic residues" evidence="1">
    <location>
        <begin position="357"/>
        <end position="373"/>
    </location>
</feature>
<feature type="compositionally biased region" description="Basic and acidic residues" evidence="1">
    <location>
        <begin position="44"/>
        <end position="60"/>
    </location>
</feature>
<feature type="region of interest" description="Disordered" evidence="1">
    <location>
        <begin position="277"/>
        <end position="414"/>
    </location>
</feature>
<dbReference type="AlphaFoldDB" id="A0A6H5I0B8"/>
<feature type="compositionally biased region" description="Basic and acidic residues" evidence="1">
    <location>
        <begin position="337"/>
        <end position="355"/>
    </location>
</feature>
<evidence type="ECO:0000256" key="1">
    <source>
        <dbReference type="SAM" id="MobiDB-lite"/>
    </source>
</evidence>
<name>A0A6H5I0B8_9HYME</name>
<feature type="compositionally biased region" description="Basic residues" evidence="1">
    <location>
        <begin position="391"/>
        <end position="414"/>
    </location>
</feature>
<protein>
    <submittedName>
        <fullName evidence="2">Uncharacterized protein</fullName>
    </submittedName>
</protein>
<evidence type="ECO:0000313" key="3">
    <source>
        <dbReference type="Proteomes" id="UP000479190"/>
    </source>
</evidence>
<keyword evidence="3" id="KW-1185">Reference proteome</keyword>
<feature type="region of interest" description="Disordered" evidence="1">
    <location>
        <begin position="1"/>
        <end position="77"/>
    </location>
</feature>
<evidence type="ECO:0000313" key="2">
    <source>
        <dbReference type="EMBL" id="CAB0031486.1"/>
    </source>
</evidence>
<accession>A0A6H5I0B8</accession>
<feature type="compositionally biased region" description="Basic and acidic residues" evidence="1">
    <location>
        <begin position="311"/>
        <end position="330"/>
    </location>
</feature>
<dbReference type="EMBL" id="CADCXV010000645">
    <property type="protein sequence ID" value="CAB0031486.1"/>
    <property type="molecule type" value="Genomic_DNA"/>
</dbReference>
<gene>
    <name evidence="2" type="ORF">TBRA_LOCUS3455</name>
</gene>
<organism evidence="2 3">
    <name type="scientific">Trichogramma brassicae</name>
    <dbReference type="NCBI Taxonomy" id="86971"/>
    <lineage>
        <taxon>Eukaryota</taxon>
        <taxon>Metazoa</taxon>
        <taxon>Ecdysozoa</taxon>
        <taxon>Arthropoda</taxon>
        <taxon>Hexapoda</taxon>
        <taxon>Insecta</taxon>
        <taxon>Pterygota</taxon>
        <taxon>Neoptera</taxon>
        <taxon>Endopterygota</taxon>
        <taxon>Hymenoptera</taxon>
        <taxon>Apocrita</taxon>
        <taxon>Proctotrupomorpha</taxon>
        <taxon>Chalcidoidea</taxon>
        <taxon>Trichogrammatidae</taxon>
        <taxon>Trichogramma</taxon>
    </lineage>
</organism>
<feature type="compositionally biased region" description="Low complexity" evidence="1">
    <location>
        <begin position="11"/>
        <end position="29"/>
    </location>
</feature>
<reference evidence="2 3" key="1">
    <citation type="submission" date="2020-02" db="EMBL/GenBank/DDBJ databases">
        <authorList>
            <person name="Ferguson B K."/>
        </authorList>
    </citation>
    <scope>NUCLEOTIDE SEQUENCE [LARGE SCALE GENOMIC DNA]</scope>
</reference>
<proteinExistence type="predicted"/>